<feature type="transmembrane region" description="Helical" evidence="2">
    <location>
        <begin position="272"/>
        <end position="296"/>
    </location>
</feature>
<feature type="transmembrane region" description="Helical" evidence="2">
    <location>
        <begin position="327"/>
        <end position="355"/>
    </location>
</feature>
<reference evidence="4" key="1">
    <citation type="submission" date="2016-10" db="EMBL/GenBank/DDBJ databases">
        <authorList>
            <person name="Varghese N."/>
            <person name="Submissions S."/>
        </authorList>
    </citation>
    <scope>NUCLEOTIDE SEQUENCE [LARGE SCALE GENOMIC DNA]</scope>
    <source>
        <strain evidence="4">CECT 8338</strain>
    </source>
</reference>
<feature type="compositionally biased region" description="Low complexity" evidence="1">
    <location>
        <begin position="110"/>
        <end position="123"/>
    </location>
</feature>
<proteinExistence type="predicted"/>
<keyword evidence="2" id="KW-1133">Transmembrane helix</keyword>
<gene>
    <name evidence="3" type="ORF">SAMN05216210_0424</name>
</gene>
<dbReference type="Proteomes" id="UP000243924">
    <property type="component" value="Chromosome I"/>
</dbReference>
<feature type="transmembrane region" description="Helical" evidence="2">
    <location>
        <begin position="362"/>
        <end position="380"/>
    </location>
</feature>
<dbReference type="EMBL" id="LT629787">
    <property type="protein sequence ID" value="SDT91111.1"/>
    <property type="molecule type" value="Genomic_DNA"/>
</dbReference>
<feature type="transmembrane region" description="Helical" evidence="2">
    <location>
        <begin position="161"/>
        <end position="181"/>
    </location>
</feature>
<dbReference type="RefSeq" id="WP_092383665.1">
    <property type="nucleotide sequence ID" value="NZ_LT629787.1"/>
</dbReference>
<feature type="transmembrane region" description="Helical" evidence="2">
    <location>
        <begin position="400"/>
        <end position="421"/>
    </location>
</feature>
<feature type="transmembrane region" description="Helical" evidence="2">
    <location>
        <begin position="233"/>
        <end position="251"/>
    </location>
</feature>
<feature type="compositionally biased region" description="Basic and acidic residues" evidence="1">
    <location>
        <begin position="125"/>
        <end position="135"/>
    </location>
</feature>
<accession>A0A1H2E7K9</accession>
<sequence>MSTDNYRVYFSGHLVEGSTADNVYANLVKLGMSEAQARRLADQKPATIKSKLSREQAVRYQQRLHEAGLEVDIELALSLTPAEDDQDLTQAAKVAKQDESPGTWHTQPEAASVPAAVDSSATADESDRVSAHDTSEQQQSAAVADRRLEPFRFTGNGAEYFGIWIVNILLMVVTLGLYAPWAKVRNAQYFYGHTELDGSSFQYLADPWVIFRGRLVAVAAVIVWLIVSSFFEVFSIILALLFIPVLPWIVTRSLKFHAINSAWRNIRFDFKGSYGGACMVLFVWPLVSLLTLFLAAPLSVYKSQSWRINNAYFGTTPFHFDAKVSDLFLFFIKLVLIGVGFAVLSMLSGLVAVWLSFPILMVGYLVLFGYFMAGLTNLVLSATRLESHALSSNLGKRRIVWIFLSNSLLIVLTLGLFTPWAKVRMARYKASCTQLEINGDLDHFIAAQTKSTGAMGQELGEAFDVGISFV</sequence>
<keyword evidence="4" id="KW-1185">Reference proteome</keyword>
<dbReference type="Pfam" id="PF05987">
    <property type="entry name" value="DUF898"/>
    <property type="match status" value="1"/>
</dbReference>
<organism evidence="3 4">
    <name type="scientific">Halopseudomonas salegens</name>
    <dbReference type="NCBI Taxonomy" id="1434072"/>
    <lineage>
        <taxon>Bacteria</taxon>
        <taxon>Pseudomonadati</taxon>
        <taxon>Pseudomonadota</taxon>
        <taxon>Gammaproteobacteria</taxon>
        <taxon>Pseudomonadales</taxon>
        <taxon>Pseudomonadaceae</taxon>
        <taxon>Halopseudomonas</taxon>
    </lineage>
</organism>
<dbReference type="InterPro" id="IPR010295">
    <property type="entry name" value="DUF898"/>
</dbReference>
<evidence type="ECO:0000313" key="4">
    <source>
        <dbReference type="Proteomes" id="UP000243924"/>
    </source>
</evidence>
<dbReference type="OrthoDB" id="9765721at2"/>
<name>A0A1H2E7K9_9GAMM</name>
<dbReference type="AlphaFoldDB" id="A0A1H2E7K9"/>
<evidence type="ECO:0000256" key="2">
    <source>
        <dbReference type="SAM" id="Phobius"/>
    </source>
</evidence>
<keyword evidence="2" id="KW-0472">Membrane</keyword>
<keyword evidence="2" id="KW-0812">Transmembrane</keyword>
<evidence type="ECO:0000256" key="1">
    <source>
        <dbReference type="SAM" id="MobiDB-lite"/>
    </source>
</evidence>
<protein>
    <submittedName>
        <fullName evidence="3">Uncharacterized membrane protein YjgN, DUF898 family</fullName>
    </submittedName>
</protein>
<evidence type="ECO:0000313" key="3">
    <source>
        <dbReference type="EMBL" id="SDT91111.1"/>
    </source>
</evidence>
<feature type="region of interest" description="Disordered" evidence="1">
    <location>
        <begin position="88"/>
        <end position="143"/>
    </location>
</feature>